<feature type="transmembrane region" description="Helical" evidence="1">
    <location>
        <begin position="40"/>
        <end position="61"/>
    </location>
</feature>
<gene>
    <name evidence="3" type="ORF">OOT00_15515</name>
</gene>
<feature type="transmembrane region" description="Helical" evidence="1">
    <location>
        <begin position="123"/>
        <end position="141"/>
    </location>
</feature>
<reference evidence="3 4" key="1">
    <citation type="submission" date="2022-11" db="EMBL/GenBank/DDBJ databases">
        <title>Desulfobotulus tamanensis H1 sp. nov. - anaerobic, alkaliphilic, sulphate reducing bacterium isolated from terrestrial mud volcano.</title>
        <authorList>
            <person name="Frolova A."/>
            <person name="Merkel A.Y."/>
            <person name="Slobodkin A.I."/>
        </authorList>
    </citation>
    <scope>NUCLEOTIDE SEQUENCE [LARGE SCALE GENOMIC DNA]</scope>
    <source>
        <strain evidence="3 4">H1</strain>
    </source>
</reference>
<keyword evidence="3" id="KW-0482">Metalloprotease</keyword>
<proteinExistence type="predicted"/>
<feature type="transmembrane region" description="Helical" evidence="1">
    <location>
        <begin position="82"/>
        <end position="103"/>
    </location>
</feature>
<feature type="transmembrane region" description="Helical" evidence="1">
    <location>
        <begin position="182"/>
        <end position="215"/>
    </location>
</feature>
<protein>
    <submittedName>
        <fullName evidence="3">CPBP family intramembrane metalloprotease</fullName>
    </submittedName>
</protein>
<keyword evidence="1" id="KW-1133">Transmembrane helix</keyword>
<keyword evidence="3" id="KW-0378">Hydrolase</keyword>
<organism evidence="3 4">
    <name type="scientific">Desulfobotulus pelophilus</name>
    <dbReference type="NCBI Taxonomy" id="2823377"/>
    <lineage>
        <taxon>Bacteria</taxon>
        <taxon>Pseudomonadati</taxon>
        <taxon>Thermodesulfobacteriota</taxon>
        <taxon>Desulfobacteria</taxon>
        <taxon>Desulfobacterales</taxon>
        <taxon>Desulfobacteraceae</taxon>
        <taxon>Desulfobotulus</taxon>
    </lineage>
</organism>
<sequence length="216" mass="23302">MPSHPSATHSYPDLATLVMAAALLILLEYGASQLPSDWPILIRIGALRLVQCAVLGGLLFLRRLPPYAIGLGRRSFIPGIKTGIGGCIFMGFLALIVGGSLWMHDIAPLPLIRVQLPSAGPELLLFFVVGGIIAPVAEELLFRGFIFSYLRQYGWIPALLISTTFFAMLHPTPHITQWVGGVVFGIAYGISGSLLAPILIHICGNLTLFTLSLLIF</sequence>
<evidence type="ECO:0000256" key="1">
    <source>
        <dbReference type="SAM" id="Phobius"/>
    </source>
</evidence>
<keyword evidence="3" id="KW-0645">Protease</keyword>
<dbReference type="RefSeq" id="WP_265426338.1">
    <property type="nucleotide sequence ID" value="NZ_JAPFPW010000037.1"/>
</dbReference>
<comment type="caution">
    <text evidence="3">The sequence shown here is derived from an EMBL/GenBank/DDBJ whole genome shotgun (WGS) entry which is preliminary data.</text>
</comment>
<dbReference type="EMBL" id="JAPFPW010000037">
    <property type="protein sequence ID" value="MCW7755390.1"/>
    <property type="molecule type" value="Genomic_DNA"/>
</dbReference>
<dbReference type="PANTHER" id="PTHR43592:SF15">
    <property type="entry name" value="CAAX AMINO TERMINAL PROTEASE FAMILY PROTEIN"/>
    <property type="match status" value="1"/>
</dbReference>
<accession>A0ABT3ND48</accession>
<keyword evidence="4" id="KW-1185">Reference proteome</keyword>
<evidence type="ECO:0000259" key="2">
    <source>
        <dbReference type="Pfam" id="PF02517"/>
    </source>
</evidence>
<keyword evidence="1" id="KW-0812">Transmembrane</keyword>
<keyword evidence="1" id="KW-0472">Membrane</keyword>
<dbReference type="Pfam" id="PF02517">
    <property type="entry name" value="Rce1-like"/>
    <property type="match status" value="1"/>
</dbReference>
<dbReference type="GO" id="GO:0008237">
    <property type="term" value="F:metallopeptidase activity"/>
    <property type="evidence" value="ECO:0007669"/>
    <property type="project" value="UniProtKB-KW"/>
</dbReference>
<evidence type="ECO:0000313" key="3">
    <source>
        <dbReference type="EMBL" id="MCW7755390.1"/>
    </source>
</evidence>
<dbReference type="InterPro" id="IPR003675">
    <property type="entry name" value="Rce1/LyrA-like_dom"/>
</dbReference>
<evidence type="ECO:0000313" key="4">
    <source>
        <dbReference type="Proteomes" id="UP001209681"/>
    </source>
</evidence>
<feature type="transmembrane region" description="Helical" evidence="1">
    <location>
        <begin position="153"/>
        <end position="170"/>
    </location>
</feature>
<feature type="domain" description="CAAX prenyl protease 2/Lysostaphin resistance protein A-like" evidence="2">
    <location>
        <begin position="122"/>
        <end position="206"/>
    </location>
</feature>
<dbReference type="PANTHER" id="PTHR43592">
    <property type="entry name" value="CAAX AMINO TERMINAL PROTEASE"/>
    <property type="match status" value="1"/>
</dbReference>
<dbReference type="Proteomes" id="UP001209681">
    <property type="component" value="Unassembled WGS sequence"/>
</dbReference>
<name>A0ABT3ND48_9BACT</name>